<accession>F2U3V7</accession>
<feature type="coiled-coil region" evidence="1">
    <location>
        <begin position="195"/>
        <end position="258"/>
    </location>
</feature>
<feature type="compositionally biased region" description="Low complexity" evidence="2">
    <location>
        <begin position="730"/>
        <end position="740"/>
    </location>
</feature>
<evidence type="ECO:0000313" key="3">
    <source>
        <dbReference type="EMBL" id="EGD82301.1"/>
    </source>
</evidence>
<feature type="region of interest" description="Disordered" evidence="2">
    <location>
        <begin position="57"/>
        <end position="93"/>
    </location>
</feature>
<evidence type="ECO:0000256" key="2">
    <source>
        <dbReference type="SAM" id="MobiDB-lite"/>
    </source>
</evidence>
<organism evidence="4">
    <name type="scientific">Salpingoeca rosetta (strain ATCC 50818 / BSB-021)</name>
    <dbReference type="NCBI Taxonomy" id="946362"/>
    <lineage>
        <taxon>Eukaryota</taxon>
        <taxon>Choanoflagellata</taxon>
        <taxon>Craspedida</taxon>
        <taxon>Salpingoecidae</taxon>
        <taxon>Salpingoeca</taxon>
    </lineage>
</organism>
<gene>
    <name evidence="3" type="ORF">PTSG_02969</name>
</gene>
<feature type="compositionally biased region" description="Basic and acidic residues" evidence="2">
    <location>
        <begin position="867"/>
        <end position="876"/>
    </location>
</feature>
<proteinExistence type="predicted"/>
<dbReference type="KEGG" id="sre:PTSG_02969"/>
<feature type="compositionally biased region" description="Gly residues" evidence="2">
    <location>
        <begin position="803"/>
        <end position="813"/>
    </location>
</feature>
<feature type="region of interest" description="Disordered" evidence="2">
    <location>
        <begin position="677"/>
        <end position="887"/>
    </location>
</feature>
<dbReference type="Proteomes" id="UP000007799">
    <property type="component" value="Unassembled WGS sequence"/>
</dbReference>
<reference evidence="3" key="1">
    <citation type="submission" date="2009-08" db="EMBL/GenBank/DDBJ databases">
        <title>Annotation of Salpingoeca rosetta.</title>
        <authorList>
            <consortium name="The Broad Institute Genome Sequencing Platform"/>
            <person name="Russ C."/>
            <person name="Cuomo C."/>
            <person name="Burger G."/>
            <person name="Gray M.W."/>
            <person name="Holland P.W.H."/>
            <person name="King N."/>
            <person name="Lang F.B.F."/>
            <person name="Roger A.J."/>
            <person name="Ruiz-Trillo I."/>
            <person name="Young S.K."/>
            <person name="Zeng Q."/>
            <person name="Gargeya S."/>
            <person name="Alvarado L."/>
            <person name="Berlin A."/>
            <person name="Chapman S.B."/>
            <person name="Chen Z."/>
            <person name="Freedman E."/>
            <person name="Gellesch M."/>
            <person name="Goldberg J."/>
            <person name="Griggs A."/>
            <person name="Gujja S."/>
            <person name="Heilman E."/>
            <person name="Heiman D."/>
            <person name="Howarth C."/>
            <person name="Mehta T."/>
            <person name="Neiman D."/>
            <person name="Pearson M."/>
            <person name="Roberts A."/>
            <person name="Saif S."/>
            <person name="Shea T."/>
            <person name="Shenoy N."/>
            <person name="Sisk P."/>
            <person name="Stolte C."/>
            <person name="Sykes S."/>
            <person name="White J."/>
            <person name="Yandava C."/>
            <person name="Haas B."/>
            <person name="Nusbaum C."/>
            <person name="Birren B."/>
        </authorList>
    </citation>
    <scope>NUCLEOTIDE SEQUENCE [LARGE SCALE GENOMIC DNA]</scope>
    <source>
        <strain evidence="3">ATCC 50818</strain>
    </source>
</reference>
<feature type="compositionally biased region" description="Low complexity" evidence="2">
    <location>
        <begin position="681"/>
        <end position="690"/>
    </location>
</feature>
<dbReference type="InParanoid" id="F2U3V7"/>
<feature type="compositionally biased region" description="Low complexity" evidence="2">
    <location>
        <begin position="389"/>
        <end position="411"/>
    </location>
</feature>
<evidence type="ECO:0000313" key="4">
    <source>
        <dbReference type="Proteomes" id="UP000007799"/>
    </source>
</evidence>
<feature type="compositionally biased region" description="Low complexity" evidence="2">
    <location>
        <begin position="476"/>
        <end position="485"/>
    </location>
</feature>
<feature type="compositionally biased region" description="Acidic residues" evidence="2">
    <location>
        <begin position="345"/>
        <end position="355"/>
    </location>
</feature>
<keyword evidence="1" id="KW-0175">Coiled coil</keyword>
<feature type="compositionally biased region" description="Low complexity" evidence="2">
    <location>
        <begin position="832"/>
        <end position="860"/>
    </location>
</feature>
<keyword evidence="4" id="KW-1185">Reference proteome</keyword>
<dbReference type="GeneID" id="16077069"/>
<dbReference type="EMBL" id="GL832960">
    <property type="protein sequence ID" value="EGD82301.1"/>
    <property type="molecule type" value="Genomic_DNA"/>
</dbReference>
<dbReference type="AlphaFoldDB" id="F2U3V7"/>
<feature type="region of interest" description="Disordered" evidence="2">
    <location>
        <begin position="285"/>
        <end position="545"/>
    </location>
</feature>
<sequence>MQEMSALTRGSHAGIGLPMDTQSVVTIEDDEFEAILEAIRDHLEHTEETLQDALQRHDTLQHQHQHQLHHGDEHQTPRGHSPSSPSSSVRAATRQLATLSRDKVMGLPPHVIEAALHRVSRAERARGGSAGARRIDNRNAAFIQRIRERQRANAAATRARLQLEVDLPSEDRADEILAERADAVADAKEAYATALRAKVARQRKQQREREEAQARKEEAARARVLRAAQQKQQNTHVVEDQRRQQAETEQAMASYLNQLPKSQFYRDIQQEHESRQRVTRIMGSLKKTGTTNLYNNNNGGSGSNNHHHHDSPALRRNVGVTRSTPNLHGPPVNVSSVPPSPSFSEEGDGDIDSGDGDDRGGASAGNDTSPVNSWALTGVEQAAHRRALQRQQTKGRSTSTPTNNANTSVSSDGSSPYPPKGSKGRRNSSSVSPRAVRRTGAHDHGSATAHGSSKATPLGRSAHTQSLHDGRHGNTHQQQHLQHQHGSVAGSNGRRRGLHRRRATVSDLLSLVEEKEGSGTPAAGAPSQRRTRGRARADSTKAEVTSRLNAEYRTLEDWQQRPDLKVMRTIFGTDTDTQLREQQRRQQLQREQERRLARRAAKRKELKDRILSMAHEALMQLDEQERLARAMGDMDFNMDVSGDAQSYTASFLEESLRNGLGRLQKVEGEMQAMVALASGKGSAANSQSGADGSGSDGGDGRGRQTAARRRWSRAVAKARRMRRGSKMGNTTHTSTSSSGANGDGNGAGTGATAAPRAARRPLRRSTTLLAKPMPVEVGTRRLPTPYRNPEHAGQQDGGRDCGSDGGVEQGKGDAGTTTRDGAEGADGEEAAEAAVAAQVGVLHEAQQDEQQQQQQQQQVQVHHHVHSEHDFAHDDQQEAMSVSASSS</sequence>
<feature type="compositionally biased region" description="Basic residues" evidence="2">
    <location>
        <begin position="493"/>
        <end position="503"/>
    </location>
</feature>
<name>F2U3V7_SALR5</name>
<feature type="compositionally biased region" description="Basic residues" evidence="2">
    <location>
        <begin position="706"/>
        <end position="725"/>
    </location>
</feature>
<dbReference type="RefSeq" id="XP_004996484.1">
    <property type="nucleotide sequence ID" value="XM_004996427.1"/>
</dbReference>
<evidence type="ECO:0000256" key="1">
    <source>
        <dbReference type="SAM" id="Coils"/>
    </source>
</evidence>
<feature type="compositionally biased region" description="Polar residues" evidence="2">
    <location>
        <begin position="878"/>
        <end position="887"/>
    </location>
</feature>
<protein>
    <submittedName>
        <fullName evidence="3">Uncharacterized protein</fullName>
    </submittedName>
</protein>